<accession>A0ABP0LFI1</accession>
<evidence type="ECO:0000313" key="2">
    <source>
        <dbReference type="EMBL" id="CAK9037506.1"/>
    </source>
</evidence>
<comment type="caution">
    <text evidence="2">The sequence shown here is derived from an EMBL/GenBank/DDBJ whole genome shotgun (WGS) entry which is preliminary data.</text>
</comment>
<keyword evidence="1" id="KW-0175">Coiled coil</keyword>
<gene>
    <name evidence="2" type="ORF">CCMP2556_LOCUS20689</name>
</gene>
<reference evidence="2 3" key="1">
    <citation type="submission" date="2024-02" db="EMBL/GenBank/DDBJ databases">
        <authorList>
            <person name="Chen Y."/>
            <person name="Shah S."/>
            <person name="Dougan E. K."/>
            <person name="Thang M."/>
            <person name="Chan C."/>
        </authorList>
    </citation>
    <scope>NUCLEOTIDE SEQUENCE [LARGE SCALE GENOMIC DNA]</scope>
</reference>
<evidence type="ECO:0000313" key="3">
    <source>
        <dbReference type="Proteomes" id="UP001642484"/>
    </source>
</evidence>
<keyword evidence="3" id="KW-1185">Reference proteome</keyword>
<evidence type="ECO:0000256" key="1">
    <source>
        <dbReference type="SAM" id="Coils"/>
    </source>
</evidence>
<dbReference type="EMBL" id="CAXAMN010012213">
    <property type="protein sequence ID" value="CAK9037506.1"/>
    <property type="molecule type" value="Genomic_DNA"/>
</dbReference>
<sequence>MRKIGALVSALSEKKAVWPEKVKIEFLEETNQGQPKVAQWRPHSEYLHQVFQEAGLSMGDFNIFYKDKDGEQMLLKPTKMGVEDFLHDHSDPPRLQVRWRPPTFSESAKQTVQARIKAFKDFIGRGEATDEAMKKAQNELEQKGGRVVPSSSVSGRSFIDHKGYGAEKWDEAVAGLEKELKLTQAESEALKIASLRREGKGAFHHEERNGNRLKTAYIAYSTVKSPAESGGDGTSKETIDIVYGKHEETMEISKSVTSLPPENCIQYGGRTFSVWPPGPPHSTTHGTDMCGLQVDLPPGWQIVDSSQEGFENIRKWVIAPYGWHTIDLVTKSGETLKAWHTRRGGSVAGDFGGDLSNQVSLRGQSSFKFNTSGSYRILIEALPSASPELINHWKRYVELSAQREWSQRLSLPMAGVLSAEQQLSEPSQPSP</sequence>
<protein>
    <submittedName>
        <fullName evidence="2">Uncharacterized protein</fullName>
    </submittedName>
</protein>
<organism evidence="2 3">
    <name type="scientific">Durusdinium trenchii</name>
    <dbReference type="NCBI Taxonomy" id="1381693"/>
    <lineage>
        <taxon>Eukaryota</taxon>
        <taxon>Sar</taxon>
        <taxon>Alveolata</taxon>
        <taxon>Dinophyceae</taxon>
        <taxon>Suessiales</taxon>
        <taxon>Symbiodiniaceae</taxon>
        <taxon>Durusdinium</taxon>
    </lineage>
</organism>
<proteinExistence type="predicted"/>
<feature type="coiled-coil region" evidence="1">
    <location>
        <begin position="166"/>
        <end position="193"/>
    </location>
</feature>
<dbReference type="Proteomes" id="UP001642484">
    <property type="component" value="Unassembled WGS sequence"/>
</dbReference>
<name>A0ABP0LFI1_9DINO</name>